<dbReference type="PANTHER" id="PTHR43792:SF1">
    <property type="entry name" value="N-ACETYLTRANSFERASE DOMAIN-CONTAINING PROTEIN"/>
    <property type="match status" value="1"/>
</dbReference>
<dbReference type="Pfam" id="PF13302">
    <property type="entry name" value="Acetyltransf_3"/>
    <property type="match status" value="1"/>
</dbReference>
<accession>A3TY72</accession>
<keyword evidence="3" id="KW-1185">Reference proteome</keyword>
<dbReference type="InterPro" id="IPR000182">
    <property type="entry name" value="GNAT_dom"/>
</dbReference>
<protein>
    <submittedName>
        <fullName evidence="2">Acetyltransferase, GNAT family protein</fullName>
    </submittedName>
</protein>
<dbReference type="Gene3D" id="3.40.630.30">
    <property type="match status" value="1"/>
</dbReference>
<dbReference type="InterPro" id="IPR016181">
    <property type="entry name" value="Acyl_CoA_acyltransferase"/>
</dbReference>
<evidence type="ECO:0000313" key="3">
    <source>
        <dbReference type="Proteomes" id="UP000004318"/>
    </source>
</evidence>
<dbReference type="SUPFAM" id="SSF55729">
    <property type="entry name" value="Acyl-CoA N-acyltransferases (Nat)"/>
    <property type="match status" value="1"/>
</dbReference>
<dbReference type="InterPro" id="IPR051531">
    <property type="entry name" value="N-acetyltransferase"/>
</dbReference>
<dbReference type="EMBL" id="AAMO01000005">
    <property type="protein sequence ID" value="EAQ03106.1"/>
    <property type="molecule type" value="Genomic_DNA"/>
</dbReference>
<organism evidence="2 3">
    <name type="scientific">Pseudooceanicola batsensis (strain ATCC BAA-863 / DSM 15984 / KCTC 12145 / HTCC2597)</name>
    <name type="common">Oceanicola batsensis</name>
    <dbReference type="NCBI Taxonomy" id="252305"/>
    <lineage>
        <taxon>Bacteria</taxon>
        <taxon>Pseudomonadati</taxon>
        <taxon>Pseudomonadota</taxon>
        <taxon>Alphaproteobacteria</taxon>
        <taxon>Rhodobacterales</taxon>
        <taxon>Paracoccaceae</taxon>
        <taxon>Pseudooceanicola</taxon>
    </lineage>
</organism>
<dbReference type="STRING" id="252305.OB2597_13218"/>
<proteinExistence type="predicted"/>
<dbReference type="AlphaFoldDB" id="A3TY72"/>
<reference evidence="2 3" key="1">
    <citation type="journal article" date="2010" name="J. Bacteriol.">
        <title>Genome sequences of Oceanicola granulosus HTCC2516(T) and Oceanicola batsensis HTCC2597(TDelta).</title>
        <authorList>
            <person name="Thrash J.C."/>
            <person name="Cho J.C."/>
            <person name="Vergin K.L."/>
            <person name="Giovannoni S.J."/>
        </authorList>
    </citation>
    <scope>NUCLEOTIDE SEQUENCE [LARGE SCALE GENOMIC DNA]</scope>
    <source>
        <strain evidence="3">ATCC BAA-863 / DSM 15984 / KCTC 12145 / HTCC2597</strain>
    </source>
</reference>
<sequence>MTLTRDLPAFTVPVPRLETERLILRGPEGRDFPVVEEFARDAERTRYIGGAQTTDFEVWNGFCRSIGHWIWHGYGFWTLEEKATGAAVGRVGIINHLGWPEPELGWHAFAAGEGRGLVHEAALTIRAYAAGALGLDRIISQIHPDNARSRALAERLGATVERETELLGDPCLIYRHPAVREVAA</sequence>
<name>A3TY72_PSEBH</name>
<dbReference type="OrthoDB" id="6293260at2"/>
<dbReference type="PANTHER" id="PTHR43792">
    <property type="entry name" value="GNAT FAMILY, PUTATIVE (AFU_ORTHOLOGUE AFUA_3G00765)-RELATED-RELATED"/>
    <property type="match status" value="1"/>
</dbReference>
<comment type="caution">
    <text evidence="2">The sequence shown here is derived from an EMBL/GenBank/DDBJ whole genome shotgun (WGS) entry which is preliminary data.</text>
</comment>
<feature type="domain" description="N-acetyltransferase" evidence="1">
    <location>
        <begin position="21"/>
        <end position="159"/>
    </location>
</feature>
<dbReference type="HOGENOM" id="CLU_013985_3_1_5"/>
<gene>
    <name evidence="2" type="ORF">OB2597_13218</name>
</gene>
<dbReference type="Proteomes" id="UP000004318">
    <property type="component" value="Unassembled WGS sequence"/>
</dbReference>
<dbReference type="RefSeq" id="WP_009806860.1">
    <property type="nucleotide sequence ID" value="NZ_CH724131.1"/>
</dbReference>
<evidence type="ECO:0000259" key="1">
    <source>
        <dbReference type="Pfam" id="PF13302"/>
    </source>
</evidence>
<evidence type="ECO:0000313" key="2">
    <source>
        <dbReference type="EMBL" id="EAQ03106.1"/>
    </source>
</evidence>
<dbReference type="eggNOG" id="COG1670">
    <property type="taxonomic scope" value="Bacteria"/>
</dbReference>
<keyword evidence="2" id="KW-0808">Transferase</keyword>
<dbReference type="GO" id="GO:0016747">
    <property type="term" value="F:acyltransferase activity, transferring groups other than amino-acyl groups"/>
    <property type="evidence" value="ECO:0007669"/>
    <property type="project" value="InterPro"/>
</dbReference>